<proteinExistence type="predicted"/>
<evidence type="ECO:0000313" key="2">
    <source>
        <dbReference type="Proteomes" id="UP001500740"/>
    </source>
</evidence>
<keyword evidence="2" id="KW-1185">Reference proteome</keyword>
<dbReference type="Proteomes" id="UP001500740">
    <property type="component" value="Unassembled WGS sequence"/>
</dbReference>
<reference evidence="1 2" key="1">
    <citation type="journal article" date="2019" name="Int. J. Syst. Evol. Microbiol.">
        <title>The Global Catalogue of Microorganisms (GCM) 10K type strain sequencing project: providing services to taxonomists for standard genome sequencing and annotation.</title>
        <authorList>
            <consortium name="The Broad Institute Genomics Platform"/>
            <consortium name="The Broad Institute Genome Sequencing Center for Infectious Disease"/>
            <person name="Wu L."/>
            <person name="Ma J."/>
        </authorList>
    </citation>
    <scope>NUCLEOTIDE SEQUENCE [LARGE SCALE GENOMIC DNA]</scope>
    <source>
        <strain evidence="1 2">JCM 14193</strain>
    </source>
</reference>
<name>A0ABN0ZQE8_9BACI</name>
<protein>
    <submittedName>
        <fullName evidence="1">Uncharacterized protein</fullName>
    </submittedName>
</protein>
<sequence length="109" mass="12791">MRNLRSAATLTNSTNRVNNYNKSGGQNQAWYDFQRMPGNQQQIGNGKYIKAYEGKTVTYYRSTTANHWTLSYPYSTKTDKIFTNSIKFVYQMEVLSEAFKRFYLTIIQK</sequence>
<accession>A0ABN0ZQE8</accession>
<comment type="caution">
    <text evidence="1">The sequence shown here is derived from an EMBL/GenBank/DDBJ whole genome shotgun (WGS) entry which is preliminary data.</text>
</comment>
<dbReference type="EMBL" id="BAAACZ010000008">
    <property type="protein sequence ID" value="GAA0455570.1"/>
    <property type="molecule type" value="Genomic_DNA"/>
</dbReference>
<dbReference type="RefSeq" id="WP_343781962.1">
    <property type="nucleotide sequence ID" value="NZ_BAAACZ010000008.1"/>
</dbReference>
<organism evidence="1 2">
    <name type="scientific">Alkalibacillus silvisoli</name>
    <dbReference type="NCBI Taxonomy" id="392823"/>
    <lineage>
        <taxon>Bacteria</taxon>
        <taxon>Bacillati</taxon>
        <taxon>Bacillota</taxon>
        <taxon>Bacilli</taxon>
        <taxon>Bacillales</taxon>
        <taxon>Bacillaceae</taxon>
        <taxon>Alkalibacillus</taxon>
    </lineage>
</organism>
<evidence type="ECO:0000313" key="1">
    <source>
        <dbReference type="EMBL" id="GAA0455570.1"/>
    </source>
</evidence>
<gene>
    <name evidence="1" type="ORF">GCM10008935_08040</name>
</gene>